<evidence type="ECO:0000256" key="1">
    <source>
        <dbReference type="ARBA" id="ARBA00022729"/>
    </source>
</evidence>
<sequence length="412" mass="47486">MSVDTLIPNQVWTKTIPNLAPLKGVGLVRAENCGKCHSQIYEEWKTSTHANALSDLQFQSELAKESSPAWLCLNCHIPVGNQREFLVEGLRQGNIHLPKEIANPQFDPVMKAEAVTCATCHVRSDENGESYVLGANGKTDAMHPVKVNKEALRKRCYDCHNQTYTLEASLVCYFQTGKELQEAKKYFPEKDCVSCHMPTKYRSFVKKELGKSAKESHIHGFVGGGIPKQFSLYSHQLKNGYQPGFRLLGWQRDGNKIQITYKNESAGHYIPSGDPERFFKLEMVFFDSSNVEIQKVEKRIGQIWEWSPVAKLKSDNRLKPKETRSWQEEIPKEAKKIIFRLTHVRLSDQTRKYMEATFENVPDPYKIKVKNMKEYYPQSSNIVESEWDLESQKRKDKSLESIFLENEKRRGE</sequence>
<dbReference type="EMBL" id="BFBB01000007">
    <property type="protein sequence ID" value="GBF50676.1"/>
    <property type="molecule type" value="Genomic_DNA"/>
</dbReference>
<dbReference type="Pfam" id="PF13435">
    <property type="entry name" value="Cytochrome_C554"/>
    <property type="match status" value="1"/>
</dbReference>
<protein>
    <submittedName>
        <fullName evidence="3">Cytochrome c554 and C-prime</fullName>
    </submittedName>
</protein>
<keyword evidence="1" id="KW-0732">Signal</keyword>
<dbReference type="SUPFAM" id="SSF48695">
    <property type="entry name" value="Multiheme cytochromes"/>
    <property type="match status" value="1"/>
</dbReference>
<dbReference type="InterPro" id="IPR036280">
    <property type="entry name" value="Multihaem_cyt_sf"/>
</dbReference>
<name>A0A2P2E1K6_9LEPT</name>
<dbReference type="AlphaFoldDB" id="A0A2P2E1K6"/>
<evidence type="ECO:0000259" key="2">
    <source>
        <dbReference type="Pfam" id="PF13435"/>
    </source>
</evidence>
<gene>
    <name evidence="3" type="ORF">LPTSP4_22030</name>
</gene>
<evidence type="ECO:0000313" key="4">
    <source>
        <dbReference type="Proteomes" id="UP000245133"/>
    </source>
</evidence>
<accession>A0A2P2E1K6</accession>
<dbReference type="InterPro" id="IPR051829">
    <property type="entry name" value="Multiheme_Cytochr_ET"/>
</dbReference>
<proteinExistence type="predicted"/>
<dbReference type="Proteomes" id="UP000245133">
    <property type="component" value="Unassembled WGS sequence"/>
</dbReference>
<dbReference type="PANTHER" id="PTHR35038:SF8">
    <property type="entry name" value="C-TYPE POLYHEME CYTOCHROME OMCC"/>
    <property type="match status" value="1"/>
</dbReference>
<evidence type="ECO:0000313" key="3">
    <source>
        <dbReference type="EMBL" id="GBF50676.1"/>
    </source>
</evidence>
<dbReference type="PANTHER" id="PTHR35038">
    <property type="entry name" value="DISSIMILATORY SULFITE REDUCTASE SIRA"/>
    <property type="match status" value="1"/>
</dbReference>
<dbReference type="InterPro" id="IPR023155">
    <property type="entry name" value="Cyt_c-552/4"/>
</dbReference>
<dbReference type="Gene3D" id="1.10.1130.10">
    <property type="entry name" value="Flavocytochrome C3, Chain A"/>
    <property type="match status" value="1"/>
</dbReference>
<reference evidence="3 4" key="1">
    <citation type="submission" date="2018-02" db="EMBL/GenBank/DDBJ databases">
        <title>Novel Leptospira species isolated from soil and water in Japan.</title>
        <authorList>
            <person name="Nakao R."/>
            <person name="Masuzawa T."/>
        </authorList>
    </citation>
    <scope>NUCLEOTIDE SEQUENCE [LARGE SCALE GENOMIC DNA]</scope>
    <source>
        <strain evidence="3 4">YH101</strain>
    </source>
</reference>
<keyword evidence="4" id="KW-1185">Reference proteome</keyword>
<feature type="domain" description="Cytochrome c-552/4" evidence="2">
    <location>
        <begin position="33"/>
        <end position="84"/>
    </location>
</feature>
<organism evidence="3 4">
    <name type="scientific">Leptospira ryugenii</name>
    <dbReference type="NCBI Taxonomy" id="1917863"/>
    <lineage>
        <taxon>Bacteria</taxon>
        <taxon>Pseudomonadati</taxon>
        <taxon>Spirochaetota</taxon>
        <taxon>Spirochaetia</taxon>
        <taxon>Leptospirales</taxon>
        <taxon>Leptospiraceae</taxon>
        <taxon>Leptospira</taxon>
    </lineage>
</organism>
<comment type="caution">
    <text evidence="3">The sequence shown here is derived from an EMBL/GenBank/DDBJ whole genome shotgun (WGS) entry which is preliminary data.</text>
</comment>
<dbReference type="GO" id="GO:0016491">
    <property type="term" value="F:oxidoreductase activity"/>
    <property type="evidence" value="ECO:0007669"/>
    <property type="project" value="TreeGrafter"/>
</dbReference>